<keyword evidence="4 6" id="KW-0378">Hydrolase</keyword>
<evidence type="ECO:0000256" key="5">
    <source>
        <dbReference type="ARBA" id="ARBA00022839"/>
    </source>
</evidence>
<keyword evidence="3 6" id="KW-0540">Nuclease</keyword>
<evidence type="ECO:0000256" key="4">
    <source>
        <dbReference type="ARBA" id="ARBA00022801"/>
    </source>
</evidence>
<organism evidence="8 9">
    <name type="scientific">Eiseniibacteriota bacterium</name>
    <dbReference type="NCBI Taxonomy" id="2212470"/>
    <lineage>
        <taxon>Bacteria</taxon>
        <taxon>Candidatus Eiseniibacteriota</taxon>
    </lineage>
</organism>
<evidence type="ECO:0000256" key="7">
    <source>
        <dbReference type="SAM" id="MobiDB-lite"/>
    </source>
</evidence>
<dbReference type="NCBIfam" id="NF002139">
    <property type="entry name" value="PRK00977.1-3"/>
    <property type="match status" value="1"/>
</dbReference>
<proteinExistence type="inferred from homology"/>
<sequence length="96" mass="10635">MKRKEPDAGSPPAEISFEQMMERLEALVSRLERGDLSLEESIQAYEEGTKLAKQCKAVLAEAEKRIQRLTQEGAAPAAASRSDVDEEERGADELPF</sequence>
<dbReference type="Gene3D" id="1.10.287.1040">
    <property type="entry name" value="Exonuclease VII, small subunit"/>
    <property type="match status" value="1"/>
</dbReference>
<dbReference type="InterPro" id="IPR037004">
    <property type="entry name" value="Exonuc_VII_ssu_sf"/>
</dbReference>
<comment type="similarity">
    <text evidence="1 6">Belongs to the XseB family.</text>
</comment>
<evidence type="ECO:0000256" key="1">
    <source>
        <dbReference type="ARBA" id="ARBA00009998"/>
    </source>
</evidence>
<dbReference type="HAMAP" id="MF_00337">
    <property type="entry name" value="Exonuc_7_S"/>
    <property type="match status" value="1"/>
</dbReference>
<evidence type="ECO:0000256" key="3">
    <source>
        <dbReference type="ARBA" id="ARBA00022722"/>
    </source>
</evidence>
<accession>A0A538SGA2</accession>
<evidence type="ECO:0000313" key="8">
    <source>
        <dbReference type="EMBL" id="TMQ50396.1"/>
    </source>
</evidence>
<dbReference type="InterPro" id="IPR018106">
    <property type="entry name" value="CAP_CS_N"/>
</dbReference>
<keyword evidence="5 6" id="KW-0269">Exonuclease</keyword>
<dbReference type="EMBL" id="VBOR01000035">
    <property type="protein sequence ID" value="TMQ50396.1"/>
    <property type="molecule type" value="Genomic_DNA"/>
</dbReference>
<dbReference type="InterPro" id="IPR003761">
    <property type="entry name" value="Exonuc_VII_S"/>
</dbReference>
<gene>
    <name evidence="6" type="primary">xseB</name>
    <name evidence="8" type="ORF">E6K71_02630</name>
</gene>
<dbReference type="AlphaFoldDB" id="A0A538SGA2"/>
<dbReference type="NCBIfam" id="NF002140">
    <property type="entry name" value="PRK00977.1-4"/>
    <property type="match status" value="1"/>
</dbReference>
<dbReference type="Proteomes" id="UP000316292">
    <property type="component" value="Unassembled WGS sequence"/>
</dbReference>
<dbReference type="GO" id="GO:0008855">
    <property type="term" value="F:exodeoxyribonuclease VII activity"/>
    <property type="evidence" value="ECO:0007669"/>
    <property type="project" value="UniProtKB-UniRule"/>
</dbReference>
<dbReference type="Pfam" id="PF02609">
    <property type="entry name" value="Exonuc_VII_S"/>
    <property type="match status" value="1"/>
</dbReference>
<keyword evidence="2 6" id="KW-0963">Cytoplasm</keyword>
<dbReference type="EC" id="3.1.11.6" evidence="6"/>
<comment type="function">
    <text evidence="6">Bidirectionally degrades single-stranded DNA into large acid-insoluble oligonucleotides, which are then degraded further into small acid-soluble oligonucleotides.</text>
</comment>
<name>A0A538SGA2_UNCEI</name>
<dbReference type="GO" id="GO:0005829">
    <property type="term" value="C:cytosol"/>
    <property type="evidence" value="ECO:0007669"/>
    <property type="project" value="TreeGrafter"/>
</dbReference>
<protein>
    <recommendedName>
        <fullName evidence="6">Exodeoxyribonuclease 7 small subunit</fullName>
        <ecNumber evidence="6">3.1.11.6</ecNumber>
    </recommendedName>
    <alternativeName>
        <fullName evidence="6">Exodeoxyribonuclease VII small subunit</fullName>
        <shortName evidence="6">Exonuclease VII small subunit</shortName>
    </alternativeName>
</protein>
<evidence type="ECO:0000256" key="6">
    <source>
        <dbReference type="HAMAP-Rule" id="MF_00337"/>
    </source>
</evidence>
<reference evidence="8 9" key="1">
    <citation type="journal article" date="2019" name="Nat. Microbiol.">
        <title>Mediterranean grassland soil C-N compound turnover is dependent on rainfall and depth, and is mediated by genomically divergent microorganisms.</title>
        <authorList>
            <person name="Diamond S."/>
            <person name="Andeer P.F."/>
            <person name="Li Z."/>
            <person name="Crits-Christoph A."/>
            <person name="Burstein D."/>
            <person name="Anantharaman K."/>
            <person name="Lane K.R."/>
            <person name="Thomas B.C."/>
            <person name="Pan C."/>
            <person name="Northen T.R."/>
            <person name="Banfield J.F."/>
        </authorList>
    </citation>
    <scope>NUCLEOTIDE SEQUENCE [LARGE SCALE GENOMIC DNA]</scope>
    <source>
        <strain evidence="8">WS_1</strain>
    </source>
</reference>
<dbReference type="PROSITE" id="PS01088">
    <property type="entry name" value="CAP_1"/>
    <property type="match status" value="1"/>
</dbReference>
<evidence type="ECO:0000256" key="2">
    <source>
        <dbReference type="ARBA" id="ARBA00022490"/>
    </source>
</evidence>
<dbReference type="SUPFAM" id="SSF116842">
    <property type="entry name" value="XseB-like"/>
    <property type="match status" value="1"/>
</dbReference>
<comment type="subcellular location">
    <subcellularLocation>
        <location evidence="6">Cytoplasm</location>
    </subcellularLocation>
</comment>
<evidence type="ECO:0000313" key="9">
    <source>
        <dbReference type="Proteomes" id="UP000316292"/>
    </source>
</evidence>
<comment type="subunit">
    <text evidence="6">Heterooligomer composed of large and small subunits.</text>
</comment>
<dbReference type="PANTHER" id="PTHR34137">
    <property type="entry name" value="EXODEOXYRIBONUCLEASE 7 SMALL SUBUNIT"/>
    <property type="match status" value="1"/>
</dbReference>
<dbReference type="GO" id="GO:0009318">
    <property type="term" value="C:exodeoxyribonuclease VII complex"/>
    <property type="evidence" value="ECO:0007669"/>
    <property type="project" value="UniProtKB-UniRule"/>
</dbReference>
<comment type="catalytic activity">
    <reaction evidence="6">
        <text>Exonucleolytic cleavage in either 5'- to 3'- or 3'- to 5'-direction to yield nucleoside 5'-phosphates.</text>
        <dbReference type="EC" id="3.1.11.6"/>
    </reaction>
</comment>
<feature type="compositionally biased region" description="Acidic residues" evidence="7">
    <location>
        <begin position="84"/>
        <end position="96"/>
    </location>
</feature>
<dbReference type="GO" id="GO:0006308">
    <property type="term" value="P:DNA catabolic process"/>
    <property type="evidence" value="ECO:0007669"/>
    <property type="project" value="UniProtKB-UniRule"/>
</dbReference>
<feature type="region of interest" description="Disordered" evidence="7">
    <location>
        <begin position="68"/>
        <end position="96"/>
    </location>
</feature>
<dbReference type="NCBIfam" id="TIGR01280">
    <property type="entry name" value="xseB"/>
    <property type="match status" value="1"/>
</dbReference>
<dbReference type="PANTHER" id="PTHR34137:SF1">
    <property type="entry name" value="EXODEOXYRIBONUCLEASE 7 SMALL SUBUNIT"/>
    <property type="match status" value="1"/>
</dbReference>
<comment type="caution">
    <text evidence="8">The sequence shown here is derived from an EMBL/GenBank/DDBJ whole genome shotgun (WGS) entry which is preliminary data.</text>
</comment>